<gene>
    <name evidence="2" type="ORF">H6G03_11440</name>
</gene>
<accession>A0A926VD66</accession>
<keyword evidence="3" id="KW-1185">Reference proteome</keyword>
<proteinExistence type="predicted"/>
<dbReference type="EMBL" id="JACJPW010000025">
    <property type="protein sequence ID" value="MBD2181711.1"/>
    <property type="molecule type" value="Genomic_DNA"/>
</dbReference>
<dbReference type="SMART" id="SM00481">
    <property type="entry name" value="POLIIIAc"/>
    <property type="match status" value="1"/>
</dbReference>
<protein>
    <submittedName>
        <fullName evidence="2">PHP domain-containing protein</fullName>
    </submittedName>
</protein>
<dbReference type="GO" id="GO:0035312">
    <property type="term" value="F:5'-3' DNA exonuclease activity"/>
    <property type="evidence" value="ECO:0007669"/>
    <property type="project" value="TreeGrafter"/>
</dbReference>
<dbReference type="GO" id="GO:0004534">
    <property type="term" value="F:5'-3' RNA exonuclease activity"/>
    <property type="evidence" value="ECO:0007669"/>
    <property type="project" value="TreeGrafter"/>
</dbReference>
<dbReference type="PANTHER" id="PTHR42924:SF3">
    <property type="entry name" value="POLYMERASE_HISTIDINOL PHOSPHATASE N-TERMINAL DOMAIN-CONTAINING PROTEIN"/>
    <property type="match status" value="1"/>
</dbReference>
<sequence>MPINLQTSNSAQIANAEVSALRKVFKTINADSCPRYFNFHMHTIYSDGNLKPEELIDQALAIGLKGFAITDHHTIGGYEVAKSCLNYRKQQRHPDDSDYSVPHLWIGVEITSRLLGTEVHILGYGFDPEHPGMLTYLLGQSPLDAEAEAANVIAAIHQAGGLAVLAHPVRYRRSAAELIAEAARIGIDGVETYYAYGNPNPWRPSPEQTQQVEQLSTSYELLNTCGTDTHGLNLLLRL</sequence>
<dbReference type="InterPro" id="IPR052018">
    <property type="entry name" value="PHP_domain"/>
</dbReference>
<dbReference type="AlphaFoldDB" id="A0A926VD66"/>
<dbReference type="InterPro" id="IPR004013">
    <property type="entry name" value="PHP_dom"/>
</dbReference>
<evidence type="ECO:0000313" key="2">
    <source>
        <dbReference type="EMBL" id="MBD2181711.1"/>
    </source>
</evidence>
<comment type="caution">
    <text evidence="2">The sequence shown here is derived from an EMBL/GenBank/DDBJ whole genome shotgun (WGS) entry which is preliminary data.</text>
</comment>
<reference evidence="2" key="1">
    <citation type="journal article" date="2015" name="ISME J.">
        <title>Draft Genome Sequence of Streptomyces incarnatus NRRL8089, which Produces the Nucleoside Antibiotic Sinefungin.</title>
        <authorList>
            <person name="Oshima K."/>
            <person name="Hattori M."/>
            <person name="Shimizu H."/>
            <person name="Fukuda K."/>
            <person name="Nemoto M."/>
            <person name="Inagaki K."/>
            <person name="Tamura T."/>
        </authorList>
    </citation>
    <scope>NUCLEOTIDE SEQUENCE</scope>
    <source>
        <strain evidence="2">FACHB-1375</strain>
    </source>
</reference>
<dbReference type="PANTHER" id="PTHR42924">
    <property type="entry name" value="EXONUCLEASE"/>
    <property type="match status" value="1"/>
</dbReference>
<dbReference type="InterPro" id="IPR016195">
    <property type="entry name" value="Pol/histidinol_Pase-like"/>
</dbReference>
<name>A0A926VD66_9CYAN</name>
<organism evidence="2 3">
    <name type="scientific">Aerosakkonema funiforme FACHB-1375</name>
    <dbReference type="NCBI Taxonomy" id="2949571"/>
    <lineage>
        <taxon>Bacteria</taxon>
        <taxon>Bacillati</taxon>
        <taxon>Cyanobacteriota</taxon>
        <taxon>Cyanophyceae</taxon>
        <taxon>Oscillatoriophycideae</taxon>
        <taxon>Aerosakkonematales</taxon>
        <taxon>Aerosakkonemataceae</taxon>
        <taxon>Aerosakkonema</taxon>
    </lineage>
</organism>
<evidence type="ECO:0000313" key="3">
    <source>
        <dbReference type="Proteomes" id="UP000641646"/>
    </source>
</evidence>
<dbReference type="Gene3D" id="3.20.20.140">
    <property type="entry name" value="Metal-dependent hydrolases"/>
    <property type="match status" value="1"/>
</dbReference>
<feature type="domain" description="Polymerase/histidinol phosphatase N-terminal" evidence="1">
    <location>
        <begin position="37"/>
        <end position="114"/>
    </location>
</feature>
<dbReference type="InterPro" id="IPR003141">
    <property type="entry name" value="Pol/His_phosphatase_N"/>
</dbReference>
<dbReference type="Proteomes" id="UP000641646">
    <property type="component" value="Unassembled WGS sequence"/>
</dbReference>
<dbReference type="SUPFAM" id="SSF89550">
    <property type="entry name" value="PHP domain-like"/>
    <property type="match status" value="1"/>
</dbReference>
<evidence type="ECO:0000259" key="1">
    <source>
        <dbReference type="SMART" id="SM00481"/>
    </source>
</evidence>
<dbReference type="CDD" id="cd07438">
    <property type="entry name" value="PHP_HisPPase_AMP"/>
    <property type="match status" value="1"/>
</dbReference>
<reference evidence="2" key="2">
    <citation type="submission" date="2020-08" db="EMBL/GenBank/DDBJ databases">
        <authorList>
            <person name="Chen M."/>
            <person name="Teng W."/>
            <person name="Zhao L."/>
            <person name="Hu C."/>
            <person name="Zhou Y."/>
            <person name="Han B."/>
            <person name="Song L."/>
            <person name="Shu W."/>
        </authorList>
    </citation>
    <scope>NUCLEOTIDE SEQUENCE</scope>
    <source>
        <strain evidence="2">FACHB-1375</strain>
    </source>
</reference>
<dbReference type="Pfam" id="PF02811">
    <property type="entry name" value="PHP"/>
    <property type="match status" value="1"/>
</dbReference>